<name>A0A090RKZ5_9GAMM</name>
<reference evidence="1 2" key="1">
    <citation type="journal article" date="2014" name="Genome Announc.">
        <title>Draft Genome Sequences of Two Vibrionaceae Species, Vibrio ponticus C121 and Photobacterium aphoticum C119, Isolated as Coral Reef Microbiota.</title>
        <authorList>
            <person name="Al-saari N."/>
            <person name="Meirelles P.M."/>
            <person name="Mino S."/>
            <person name="Suda W."/>
            <person name="Oshima K."/>
            <person name="Hattori M."/>
            <person name="Ohkuma M."/>
            <person name="Thompson F.L."/>
            <person name="Gomez-Gil B."/>
            <person name="Sawabe T."/>
            <person name="Sawabe T."/>
        </authorList>
    </citation>
    <scope>NUCLEOTIDE SEQUENCE [LARGE SCALE GENOMIC DNA]</scope>
    <source>
        <strain evidence="1 2">JCM 19237</strain>
    </source>
</reference>
<protein>
    <submittedName>
        <fullName evidence="1">Uncharacterized protein</fullName>
    </submittedName>
</protein>
<evidence type="ECO:0000313" key="1">
    <source>
        <dbReference type="EMBL" id="GAL08157.1"/>
    </source>
</evidence>
<accession>A0A090RKZ5</accession>
<proteinExistence type="predicted"/>
<dbReference type="EMBL" id="BBMN01000022">
    <property type="protein sequence ID" value="GAL08157.1"/>
    <property type="molecule type" value="Genomic_DNA"/>
</dbReference>
<comment type="caution">
    <text evidence="1">The sequence shown here is derived from an EMBL/GenBank/DDBJ whole genome shotgun (WGS) entry which is preliminary data.</text>
</comment>
<evidence type="ECO:0000313" key="2">
    <source>
        <dbReference type="Proteomes" id="UP000029227"/>
    </source>
</evidence>
<gene>
    <name evidence="1" type="ORF">JCM19237_211</name>
</gene>
<organism evidence="1 2">
    <name type="scientific">Photobacterium aphoticum</name>
    <dbReference type="NCBI Taxonomy" id="754436"/>
    <lineage>
        <taxon>Bacteria</taxon>
        <taxon>Pseudomonadati</taxon>
        <taxon>Pseudomonadota</taxon>
        <taxon>Gammaproteobacteria</taxon>
        <taxon>Vibrionales</taxon>
        <taxon>Vibrionaceae</taxon>
        <taxon>Photobacterium</taxon>
    </lineage>
</organism>
<dbReference type="AlphaFoldDB" id="A0A090RKZ5"/>
<sequence length="51" mass="5645">MGAHQGKCRFAAGGADNLIHAITGLFYLIRQHLLLEGVIFDQQYFHDGCPT</sequence>
<dbReference type="Proteomes" id="UP000029227">
    <property type="component" value="Unassembled WGS sequence"/>
</dbReference>